<dbReference type="Pfam" id="PF01464">
    <property type="entry name" value="SLT"/>
    <property type="match status" value="1"/>
</dbReference>
<evidence type="ECO:0000256" key="1">
    <source>
        <dbReference type="ARBA" id="ARBA00007734"/>
    </source>
</evidence>
<proteinExistence type="inferred from homology"/>
<dbReference type="AlphaFoldDB" id="A0A231VMT2"/>
<evidence type="ECO:0000313" key="5">
    <source>
        <dbReference type="Proteomes" id="UP000214975"/>
    </source>
</evidence>
<accession>A0A231VMT2</accession>
<dbReference type="PROSITE" id="PS00922">
    <property type="entry name" value="TRANSGLYCOSYLASE"/>
    <property type="match status" value="1"/>
</dbReference>
<dbReference type="InterPro" id="IPR023346">
    <property type="entry name" value="Lysozyme-like_dom_sf"/>
</dbReference>
<dbReference type="GO" id="GO:0000270">
    <property type="term" value="P:peptidoglycan metabolic process"/>
    <property type="evidence" value="ECO:0007669"/>
    <property type="project" value="InterPro"/>
</dbReference>
<evidence type="ECO:0000313" key="3">
    <source>
        <dbReference type="EMBL" id="AST56405.1"/>
    </source>
</evidence>
<reference evidence="3 5" key="1">
    <citation type="submission" date="2016-08" db="EMBL/GenBank/DDBJ databases">
        <title>A novel genetic cassette of butanologenic Thermoanaerobacterium thermosaccharolyticum that directly convert cellulose to butanol.</title>
        <authorList>
            <person name="Li T."/>
            <person name="He J."/>
        </authorList>
    </citation>
    <scope>NUCLEOTIDE SEQUENCE [LARGE SCALE GENOMIC DNA]</scope>
    <source>
        <strain evidence="3 5">TG57</strain>
    </source>
</reference>
<dbReference type="EMBL" id="NKHD01000004">
    <property type="protein sequence ID" value="OXT09317.1"/>
    <property type="molecule type" value="Genomic_DNA"/>
</dbReference>
<dbReference type="Proteomes" id="UP000214975">
    <property type="component" value="Chromosome"/>
</dbReference>
<name>A0A231VMT2_THETR</name>
<sequence length="184" mass="21400">MKFKKVTVIIVIIFTILTVYGVKTNWFLKQLYPKKFSQQVYFYSNQYGVDPYLVFAMIKAESNFNPDIVSSKGAIGLMQVIPETGIWVANYIGIKNFNVNMLYNPDYNINIGTWYLKYLLKQFNNNITLAVAAYNGGSGNVSNWLKDKRYSENGSNLKKVPFTETDKYIKKVTKYYKIYKSLYK</sequence>
<evidence type="ECO:0000313" key="4">
    <source>
        <dbReference type="EMBL" id="OXT09317.1"/>
    </source>
</evidence>
<comment type="similarity">
    <text evidence="1">Belongs to the transglycosylase Slt family.</text>
</comment>
<gene>
    <name evidence="4" type="ORF">CE561_01340</name>
    <name evidence="3" type="ORF">Thert_00157</name>
</gene>
<dbReference type="RefSeq" id="WP_013297592.1">
    <property type="nucleotide sequence ID" value="NZ_CP016893.1"/>
</dbReference>
<dbReference type="OMA" id="NIRIGTW"/>
<dbReference type="GeneID" id="93863948"/>
<evidence type="ECO:0000259" key="2">
    <source>
        <dbReference type="Pfam" id="PF01464"/>
    </source>
</evidence>
<dbReference type="SUPFAM" id="SSF53955">
    <property type="entry name" value="Lysozyme-like"/>
    <property type="match status" value="1"/>
</dbReference>
<reference evidence="4 6" key="2">
    <citation type="submission" date="2017-06" db="EMBL/GenBank/DDBJ databases">
        <title>Isolation and characterization of a thermophilic and butanogenic Thermoanaerobacterium thermosaccharolyticum M5 capable of efficient degradation of hemicellulose.</title>
        <authorList>
            <person name="Xin F."/>
            <person name="Jiang Y."/>
        </authorList>
    </citation>
    <scope>NUCLEOTIDE SEQUENCE [LARGE SCALE GENOMIC DNA]</scope>
    <source>
        <strain evidence="4 6">M5</strain>
    </source>
</reference>
<dbReference type="InterPro" id="IPR008258">
    <property type="entry name" value="Transglycosylase_SLT_dom_1"/>
</dbReference>
<dbReference type="Gene3D" id="1.10.530.10">
    <property type="match status" value="1"/>
</dbReference>
<dbReference type="GO" id="GO:0008933">
    <property type="term" value="F:peptidoglycan lytic transglycosylase activity"/>
    <property type="evidence" value="ECO:0007669"/>
    <property type="project" value="InterPro"/>
</dbReference>
<organism evidence="4 6">
    <name type="scientific">Thermoanaerobacterium thermosaccharolyticum</name>
    <name type="common">Clostridium thermosaccharolyticum</name>
    <dbReference type="NCBI Taxonomy" id="1517"/>
    <lineage>
        <taxon>Bacteria</taxon>
        <taxon>Bacillati</taxon>
        <taxon>Bacillota</taxon>
        <taxon>Clostridia</taxon>
        <taxon>Thermoanaerobacterales</taxon>
        <taxon>Thermoanaerobacteraceae</taxon>
        <taxon>Thermoanaerobacterium</taxon>
    </lineage>
</organism>
<feature type="domain" description="Transglycosylase SLT" evidence="2">
    <location>
        <begin position="43"/>
        <end position="149"/>
    </location>
</feature>
<dbReference type="InterPro" id="IPR000189">
    <property type="entry name" value="Transglyc_AS"/>
</dbReference>
<evidence type="ECO:0000313" key="6">
    <source>
        <dbReference type="Proteomes" id="UP000215301"/>
    </source>
</evidence>
<dbReference type="Proteomes" id="UP000215301">
    <property type="component" value="Unassembled WGS sequence"/>
</dbReference>
<dbReference type="EMBL" id="CP016893">
    <property type="protein sequence ID" value="AST56405.1"/>
    <property type="molecule type" value="Genomic_DNA"/>
</dbReference>
<dbReference type="GO" id="GO:0016020">
    <property type="term" value="C:membrane"/>
    <property type="evidence" value="ECO:0007669"/>
    <property type="project" value="InterPro"/>
</dbReference>
<dbReference type="CDD" id="cd16896">
    <property type="entry name" value="LT_Slt70-like"/>
    <property type="match status" value="1"/>
</dbReference>
<protein>
    <submittedName>
        <fullName evidence="4">Lytic transglycosylase</fullName>
    </submittedName>
</protein>
<dbReference type="PANTHER" id="PTHR37423:SF2">
    <property type="entry name" value="MEMBRANE-BOUND LYTIC MUREIN TRANSGLYCOSYLASE C"/>
    <property type="match status" value="1"/>
</dbReference>
<dbReference type="PANTHER" id="PTHR37423">
    <property type="entry name" value="SOLUBLE LYTIC MUREIN TRANSGLYCOSYLASE-RELATED"/>
    <property type="match status" value="1"/>
</dbReference>